<dbReference type="HAMAP" id="MF_00265">
    <property type="entry name" value="VapC_Nob1"/>
    <property type="match status" value="1"/>
</dbReference>
<dbReference type="AlphaFoldDB" id="A0A380TJI9"/>
<keyword evidence="4 7" id="KW-0378">Hydrolase</keyword>
<evidence type="ECO:0000256" key="3">
    <source>
        <dbReference type="ARBA" id="ARBA00022723"/>
    </source>
</evidence>
<dbReference type="InterPro" id="IPR002716">
    <property type="entry name" value="PIN_dom"/>
</dbReference>
<organism evidence="7">
    <name type="scientific">metagenome</name>
    <dbReference type="NCBI Taxonomy" id="256318"/>
    <lineage>
        <taxon>unclassified sequences</taxon>
        <taxon>metagenomes</taxon>
    </lineage>
</organism>
<keyword evidence="1" id="KW-1277">Toxin-antitoxin system</keyword>
<dbReference type="EMBL" id="UIDG01000632">
    <property type="protein sequence ID" value="SUS08615.1"/>
    <property type="molecule type" value="Genomic_DNA"/>
</dbReference>
<keyword evidence="2" id="KW-0540">Nuclease</keyword>
<evidence type="ECO:0000256" key="4">
    <source>
        <dbReference type="ARBA" id="ARBA00022801"/>
    </source>
</evidence>
<dbReference type="InterPro" id="IPR044153">
    <property type="entry name" value="PIN_Pae0151-like"/>
</dbReference>
<dbReference type="SUPFAM" id="SSF88723">
    <property type="entry name" value="PIN domain-like"/>
    <property type="match status" value="1"/>
</dbReference>
<keyword evidence="3" id="KW-0479">Metal-binding</keyword>
<dbReference type="PANTHER" id="PTHR35901">
    <property type="entry name" value="RIBONUCLEASE VAPC3"/>
    <property type="match status" value="1"/>
</dbReference>
<name>A0A380TJI9_9ZZZZ</name>
<reference evidence="7" key="1">
    <citation type="submission" date="2018-07" db="EMBL/GenBank/DDBJ databases">
        <authorList>
            <person name="Quirk P.G."/>
            <person name="Krulwich T.A."/>
        </authorList>
    </citation>
    <scope>NUCLEOTIDE SEQUENCE</scope>
</reference>
<evidence type="ECO:0000256" key="1">
    <source>
        <dbReference type="ARBA" id="ARBA00022649"/>
    </source>
</evidence>
<protein>
    <submittedName>
        <fullName evidence="7">Ribonuclease VapC</fullName>
        <ecNumber evidence="7">3.1.-.-</ecNumber>
    </submittedName>
</protein>
<dbReference type="InterPro" id="IPR022907">
    <property type="entry name" value="VapC_family"/>
</dbReference>
<dbReference type="InterPro" id="IPR051619">
    <property type="entry name" value="TypeII_TA_RNase_PINc/VapC"/>
</dbReference>
<dbReference type="GO" id="GO:0046872">
    <property type="term" value="F:metal ion binding"/>
    <property type="evidence" value="ECO:0007669"/>
    <property type="project" value="UniProtKB-KW"/>
</dbReference>
<evidence type="ECO:0000259" key="6">
    <source>
        <dbReference type="Pfam" id="PF01850"/>
    </source>
</evidence>
<proteinExistence type="inferred from homology"/>
<dbReference type="CDD" id="cd09873">
    <property type="entry name" value="PIN_Pae0151-like"/>
    <property type="match status" value="1"/>
</dbReference>
<gene>
    <name evidence="7" type="primary">vapC</name>
    <name evidence="7" type="ORF">DF3PB_780012</name>
</gene>
<dbReference type="Gene3D" id="3.40.50.1010">
    <property type="entry name" value="5'-nuclease"/>
    <property type="match status" value="1"/>
</dbReference>
<feature type="domain" description="PIN" evidence="6">
    <location>
        <begin position="5"/>
        <end position="129"/>
    </location>
</feature>
<sequence length="140" mass="14993">MSGLVLDCSVAVSWCFEDEAAPETDAILERVRDEGAIVPALWHLELGNVLIQAERRGRLTAADTTTRLQLIGALPITADVDTPDRALREVLTLARAEGLTTYDAAYLELAMRKGLPLASKDNALVEAAKRCGVATLPGHA</sequence>
<keyword evidence="5" id="KW-0460">Magnesium</keyword>
<dbReference type="EC" id="3.1.-.-" evidence="7"/>
<evidence type="ECO:0000313" key="7">
    <source>
        <dbReference type="EMBL" id="SUS08615.1"/>
    </source>
</evidence>
<evidence type="ECO:0000256" key="5">
    <source>
        <dbReference type="ARBA" id="ARBA00022842"/>
    </source>
</evidence>
<dbReference type="PANTHER" id="PTHR35901:SF1">
    <property type="entry name" value="EXONUCLEASE VAPC9"/>
    <property type="match status" value="1"/>
</dbReference>
<evidence type="ECO:0000256" key="2">
    <source>
        <dbReference type="ARBA" id="ARBA00022722"/>
    </source>
</evidence>
<dbReference type="Pfam" id="PF01850">
    <property type="entry name" value="PIN"/>
    <property type="match status" value="1"/>
</dbReference>
<accession>A0A380TJI9</accession>
<dbReference type="InterPro" id="IPR029060">
    <property type="entry name" value="PIN-like_dom_sf"/>
</dbReference>
<dbReference type="GO" id="GO:0004540">
    <property type="term" value="F:RNA nuclease activity"/>
    <property type="evidence" value="ECO:0007669"/>
    <property type="project" value="InterPro"/>
</dbReference>
<dbReference type="GO" id="GO:0016787">
    <property type="term" value="F:hydrolase activity"/>
    <property type="evidence" value="ECO:0007669"/>
    <property type="project" value="UniProtKB-KW"/>
</dbReference>